<keyword evidence="2" id="KW-1185">Reference proteome</keyword>
<organism evidence="1 2">
    <name type="scientific">Solanum commersonii</name>
    <name type="common">Commerson's wild potato</name>
    <name type="synonym">Commerson's nightshade</name>
    <dbReference type="NCBI Taxonomy" id="4109"/>
    <lineage>
        <taxon>Eukaryota</taxon>
        <taxon>Viridiplantae</taxon>
        <taxon>Streptophyta</taxon>
        <taxon>Embryophyta</taxon>
        <taxon>Tracheophyta</taxon>
        <taxon>Spermatophyta</taxon>
        <taxon>Magnoliopsida</taxon>
        <taxon>eudicotyledons</taxon>
        <taxon>Gunneridae</taxon>
        <taxon>Pentapetalae</taxon>
        <taxon>asterids</taxon>
        <taxon>lamiids</taxon>
        <taxon>Solanales</taxon>
        <taxon>Solanaceae</taxon>
        <taxon>Solanoideae</taxon>
        <taxon>Solaneae</taxon>
        <taxon>Solanum</taxon>
    </lineage>
</organism>
<dbReference type="Proteomes" id="UP000824120">
    <property type="component" value="Chromosome 6"/>
</dbReference>
<dbReference type="AlphaFoldDB" id="A0A9J5YFS4"/>
<evidence type="ECO:0000313" key="1">
    <source>
        <dbReference type="EMBL" id="KAG5599106.1"/>
    </source>
</evidence>
<comment type="caution">
    <text evidence="1">The sequence shown here is derived from an EMBL/GenBank/DDBJ whole genome shotgun (WGS) entry which is preliminary data.</text>
</comment>
<proteinExistence type="predicted"/>
<gene>
    <name evidence="1" type="ORF">H5410_030476</name>
</gene>
<dbReference type="EMBL" id="JACXVP010000006">
    <property type="protein sequence ID" value="KAG5599106.1"/>
    <property type="molecule type" value="Genomic_DNA"/>
</dbReference>
<sequence length="120" mass="13706">MKRDLENREVTVVHTYREGSYQHKLKPFLTWTKQAYQILGQRRRNITILTTLLQVMTTLTKRVWQGDQDSLTRSDTDSRPVSPVLIPCGELGWGDRGLGMGQFTILSPSIRPDLGRSHPG</sequence>
<reference evidence="1 2" key="1">
    <citation type="submission" date="2020-09" db="EMBL/GenBank/DDBJ databases">
        <title>De no assembly of potato wild relative species, Solanum commersonii.</title>
        <authorList>
            <person name="Cho K."/>
        </authorList>
    </citation>
    <scope>NUCLEOTIDE SEQUENCE [LARGE SCALE GENOMIC DNA]</scope>
    <source>
        <strain evidence="1">LZ3.2</strain>
        <tissue evidence="1">Leaf</tissue>
    </source>
</reference>
<name>A0A9J5YFS4_SOLCO</name>
<accession>A0A9J5YFS4</accession>
<protein>
    <submittedName>
        <fullName evidence="1">Uncharacterized protein</fullName>
    </submittedName>
</protein>
<evidence type="ECO:0000313" key="2">
    <source>
        <dbReference type="Proteomes" id="UP000824120"/>
    </source>
</evidence>